<protein>
    <submittedName>
        <fullName evidence="2">31467_t:CDS:1</fullName>
    </submittedName>
</protein>
<keyword evidence="3" id="KW-1185">Reference proteome</keyword>
<feature type="compositionally biased region" description="Low complexity" evidence="1">
    <location>
        <begin position="38"/>
        <end position="48"/>
    </location>
</feature>
<name>A0ABN7VNT5_GIGMA</name>
<gene>
    <name evidence="2" type="ORF">GMARGA_LOCUS20994</name>
</gene>
<evidence type="ECO:0000256" key="1">
    <source>
        <dbReference type="SAM" id="MobiDB-lite"/>
    </source>
</evidence>
<sequence length="75" mass="8690">TIIQAVTENCTNELNINELLDVLPEDDVESVMEVENQTNNKENSTDNETTTDDKNAIGYEYVMDDDKRNERMIEY</sequence>
<dbReference type="Proteomes" id="UP000789901">
    <property type="component" value="Unassembled WGS sequence"/>
</dbReference>
<proteinExistence type="predicted"/>
<feature type="region of interest" description="Disordered" evidence="1">
    <location>
        <begin position="33"/>
        <end position="56"/>
    </location>
</feature>
<evidence type="ECO:0000313" key="3">
    <source>
        <dbReference type="Proteomes" id="UP000789901"/>
    </source>
</evidence>
<dbReference type="EMBL" id="CAJVQB010018964">
    <property type="protein sequence ID" value="CAG8789418.1"/>
    <property type="molecule type" value="Genomic_DNA"/>
</dbReference>
<comment type="caution">
    <text evidence="2">The sequence shown here is derived from an EMBL/GenBank/DDBJ whole genome shotgun (WGS) entry which is preliminary data.</text>
</comment>
<organism evidence="2 3">
    <name type="scientific">Gigaspora margarita</name>
    <dbReference type="NCBI Taxonomy" id="4874"/>
    <lineage>
        <taxon>Eukaryota</taxon>
        <taxon>Fungi</taxon>
        <taxon>Fungi incertae sedis</taxon>
        <taxon>Mucoromycota</taxon>
        <taxon>Glomeromycotina</taxon>
        <taxon>Glomeromycetes</taxon>
        <taxon>Diversisporales</taxon>
        <taxon>Gigasporaceae</taxon>
        <taxon>Gigaspora</taxon>
    </lineage>
</organism>
<accession>A0ABN7VNT5</accession>
<evidence type="ECO:0000313" key="2">
    <source>
        <dbReference type="EMBL" id="CAG8789418.1"/>
    </source>
</evidence>
<reference evidence="2 3" key="1">
    <citation type="submission" date="2021-06" db="EMBL/GenBank/DDBJ databases">
        <authorList>
            <person name="Kallberg Y."/>
            <person name="Tangrot J."/>
            <person name="Rosling A."/>
        </authorList>
    </citation>
    <scope>NUCLEOTIDE SEQUENCE [LARGE SCALE GENOMIC DNA]</scope>
    <source>
        <strain evidence="2 3">120-4 pot B 10/14</strain>
    </source>
</reference>
<feature type="non-terminal residue" evidence="2">
    <location>
        <position position="1"/>
    </location>
</feature>